<sequence>MAIMPCPKTWVFPFPPGMYPDAEVAHHESRRVFFSHILPGVIVRKVKPIHRQEHPRCSWKVYCKLENYINPGLADYVYRIVDEHKCMNTSIGKLNIYDSYNFSVIYNIDCNCNTVDI</sequence>
<evidence type="ECO:0000313" key="2">
    <source>
        <dbReference type="Proteomes" id="UP000801492"/>
    </source>
</evidence>
<keyword evidence="2" id="KW-1185">Reference proteome</keyword>
<dbReference type="EMBL" id="VTPC01000404">
    <property type="protein sequence ID" value="KAF2905922.1"/>
    <property type="molecule type" value="Genomic_DNA"/>
</dbReference>
<accession>A0A8K0GLF0</accession>
<proteinExistence type="predicted"/>
<evidence type="ECO:0000313" key="1">
    <source>
        <dbReference type="EMBL" id="KAF2905922.1"/>
    </source>
</evidence>
<dbReference type="AlphaFoldDB" id="A0A8K0GLF0"/>
<protein>
    <submittedName>
        <fullName evidence="1">Uncharacterized protein</fullName>
    </submittedName>
</protein>
<organism evidence="1 2">
    <name type="scientific">Ignelater luminosus</name>
    <name type="common">Cucubano</name>
    <name type="synonym">Pyrophorus luminosus</name>
    <dbReference type="NCBI Taxonomy" id="2038154"/>
    <lineage>
        <taxon>Eukaryota</taxon>
        <taxon>Metazoa</taxon>
        <taxon>Ecdysozoa</taxon>
        <taxon>Arthropoda</taxon>
        <taxon>Hexapoda</taxon>
        <taxon>Insecta</taxon>
        <taxon>Pterygota</taxon>
        <taxon>Neoptera</taxon>
        <taxon>Endopterygota</taxon>
        <taxon>Coleoptera</taxon>
        <taxon>Polyphaga</taxon>
        <taxon>Elateriformia</taxon>
        <taxon>Elateroidea</taxon>
        <taxon>Elateridae</taxon>
        <taxon>Agrypninae</taxon>
        <taxon>Pyrophorini</taxon>
        <taxon>Ignelater</taxon>
    </lineage>
</organism>
<comment type="caution">
    <text evidence="1">The sequence shown here is derived from an EMBL/GenBank/DDBJ whole genome shotgun (WGS) entry which is preliminary data.</text>
</comment>
<reference evidence="1" key="1">
    <citation type="submission" date="2019-08" db="EMBL/GenBank/DDBJ databases">
        <title>The genome of the North American firefly Photinus pyralis.</title>
        <authorList>
            <consortium name="Photinus pyralis genome working group"/>
            <person name="Fallon T.R."/>
            <person name="Sander Lower S.E."/>
            <person name="Weng J.-K."/>
        </authorList>
    </citation>
    <scope>NUCLEOTIDE SEQUENCE</scope>
    <source>
        <strain evidence="1">TRF0915ILg1</strain>
        <tissue evidence="1">Whole body</tissue>
    </source>
</reference>
<gene>
    <name evidence="1" type="ORF">ILUMI_00251</name>
</gene>
<name>A0A8K0GLF0_IGNLU</name>
<dbReference type="OrthoDB" id="10439778at2759"/>
<dbReference type="Proteomes" id="UP000801492">
    <property type="component" value="Unassembled WGS sequence"/>
</dbReference>